<organism evidence="1">
    <name type="scientific">Myoviridae sp. ctQdF5</name>
    <dbReference type="NCBI Taxonomy" id="2825101"/>
    <lineage>
        <taxon>Viruses</taxon>
        <taxon>Duplodnaviria</taxon>
        <taxon>Heunggongvirae</taxon>
        <taxon>Uroviricota</taxon>
        <taxon>Caudoviricetes</taxon>
    </lineage>
</organism>
<dbReference type="NCBIfam" id="NF040910">
    <property type="entry name" value="CD1375_fam"/>
    <property type="match status" value="1"/>
</dbReference>
<proteinExistence type="predicted"/>
<evidence type="ECO:0000313" key="1">
    <source>
        <dbReference type="EMBL" id="DAF88786.1"/>
    </source>
</evidence>
<protein>
    <submittedName>
        <fullName evidence="1">Uncharacterized protein</fullName>
    </submittedName>
</protein>
<dbReference type="InterPro" id="IPR047907">
    <property type="entry name" value="CD1375-like"/>
</dbReference>
<name>A0A8S5U2X0_9CAUD</name>
<reference evidence="1" key="1">
    <citation type="journal article" date="2021" name="Proc. Natl. Acad. Sci. U.S.A.">
        <title>A Catalog of Tens of Thousands of Viruses from Human Metagenomes Reveals Hidden Associations with Chronic Diseases.</title>
        <authorList>
            <person name="Tisza M.J."/>
            <person name="Buck C.B."/>
        </authorList>
    </citation>
    <scope>NUCLEOTIDE SEQUENCE</scope>
    <source>
        <strain evidence="1">CtQdF5</strain>
    </source>
</reference>
<accession>A0A8S5U2X0</accession>
<sequence length="48" mass="5780">MSSKKKLKVYVRFFASRIKYGLMTLDEVPESYRAAVEDFMKTDEYYLM</sequence>
<dbReference type="EMBL" id="BK015995">
    <property type="protein sequence ID" value="DAF88786.1"/>
    <property type="molecule type" value="Genomic_DNA"/>
</dbReference>